<feature type="non-terminal residue" evidence="2">
    <location>
        <position position="295"/>
    </location>
</feature>
<dbReference type="EMBL" id="CAJNIZ010003621">
    <property type="protein sequence ID" value="CAE7224162.1"/>
    <property type="molecule type" value="Genomic_DNA"/>
</dbReference>
<evidence type="ECO:0000313" key="2">
    <source>
        <dbReference type="EMBL" id="CAE7224162.1"/>
    </source>
</evidence>
<name>A0A812KAL9_SYMPI</name>
<comment type="caution">
    <text evidence="2">The sequence shown here is derived from an EMBL/GenBank/DDBJ whole genome shotgun (WGS) entry which is preliminary data.</text>
</comment>
<protein>
    <submittedName>
        <fullName evidence="2">OlpB protein</fullName>
    </submittedName>
</protein>
<dbReference type="PROSITE" id="PS51257">
    <property type="entry name" value="PROKAR_LIPOPROTEIN"/>
    <property type="match status" value="1"/>
</dbReference>
<dbReference type="Proteomes" id="UP000649617">
    <property type="component" value="Unassembled WGS sequence"/>
</dbReference>
<dbReference type="OrthoDB" id="426464at2759"/>
<evidence type="ECO:0000256" key="1">
    <source>
        <dbReference type="SAM" id="SignalP"/>
    </source>
</evidence>
<dbReference type="AlphaFoldDB" id="A0A812KAL9"/>
<proteinExistence type="predicted"/>
<keyword evidence="3" id="KW-1185">Reference proteome</keyword>
<accession>A0A812KAL9</accession>
<reference evidence="2" key="1">
    <citation type="submission" date="2021-02" db="EMBL/GenBank/DDBJ databases">
        <authorList>
            <person name="Dougan E. K."/>
            <person name="Rhodes N."/>
            <person name="Thang M."/>
            <person name="Chan C."/>
        </authorList>
    </citation>
    <scope>NUCLEOTIDE SEQUENCE</scope>
</reference>
<organism evidence="2 3">
    <name type="scientific">Symbiodinium pilosum</name>
    <name type="common">Dinoflagellate</name>
    <dbReference type="NCBI Taxonomy" id="2952"/>
    <lineage>
        <taxon>Eukaryota</taxon>
        <taxon>Sar</taxon>
        <taxon>Alveolata</taxon>
        <taxon>Dinophyceae</taxon>
        <taxon>Suessiales</taxon>
        <taxon>Symbiodiniaceae</taxon>
        <taxon>Symbiodinium</taxon>
    </lineage>
</organism>
<gene>
    <name evidence="2" type="primary">olpB</name>
    <name evidence="2" type="ORF">SPIL2461_LOCUS3079</name>
</gene>
<sequence>MASYRHVVCAILLAAGQSWQAWACSCVQDLIMPSEPFASPAESLLRAPIVFAGKVVSVQPADGKPKDQSGYCATSPADSDFGGWENPCESGSGDFERWNKCSRRHVAEVHITHGLKGIRKGETFKYNCTLASCGDCSLGCPEVGLEILDGTSNFVPMRSMCSSKRCGLTDWNRDQCQRLFEEVRRQRPGRSQQIQVPLPVAFSTLTANSYFRSELLHSLVKDAVDSVSMLETPPTRFDVQSANLTEDPQRTVLVMPATVVPSSVFEITFYMPQQVDADAAESKLREVLGVPFRWQ</sequence>
<feature type="chain" id="PRO_5032451344" evidence="1">
    <location>
        <begin position="24"/>
        <end position="295"/>
    </location>
</feature>
<keyword evidence="1" id="KW-0732">Signal</keyword>
<evidence type="ECO:0000313" key="3">
    <source>
        <dbReference type="Proteomes" id="UP000649617"/>
    </source>
</evidence>
<feature type="signal peptide" evidence="1">
    <location>
        <begin position="1"/>
        <end position="23"/>
    </location>
</feature>